<feature type="domain" description="NERD" evidence="1">
    <location>
        <begin position="41"/>
        <end position="108"/>
    </location>
</feature>
<evidence type="ECO:0000313" key="2">
    <source>
        <dbReference type="EMBL" id="TQR07513.1"/>
    </source>
</evidence>
<accession>A0A544SQP3</accession>
<organism evidence="2 3">
    <name type="scientific">Psychrobacillus lasiicapitis</name>
    <dbReference type="NCBI Taxonomy" id="1636719"/>
    <lineage>
        <taxon>Bacteria</taxon>
        <taxon>Bacillati</taxon>
        <taxon>Bacillota</taxon>
        <taxon>Bacilli</taxon>
        <taxon>Bacillales</taxon>
        <taxon>Bacillaceae</taxon>
        <taxon>Psychrobacillus</taxon>
    </lineage>
</organism>
<dbReference type="InterPro" id="IPR011528">
    <property type="entry name" value="NERD"/>
</dbReference>
<reference evidence="2 3" key="1">
    <citation type="submission" date="2019-05" db="EMBL/GenBank/DDBJ databases">
        <title>Psychrobacillus vulpis sp. nov., a new species isolated from feces of a red fox that inhabits in The Tablas de Daimiel Natural Park, Albacete, Spain.</title>
        <authorList>
            <person name="Rodriguez M."/>
            <person name="Reina J.C."/>
            <person name="Bejar V."/>
            <person name="Llamas I."/>
        </authorList>
    </citation>
    <scope>NUCLEOTIDE SEQUENCE [LARGE SCALE GENOMIC DNA]</scope>
    <source>
        <strain evidence="2 3">NEAU-3TGS17</strain>
    </source>
</reference>
<comment type="caution">
    <text evidence="2">The sequence shown here is derived from an EMBL/GenBank/DDBJ whole genome shotgun (WGS) entry which is preliminary data.</text>
</comment>
<protein>
    <submittedName>
        <fullName evidence="2">NERD domain-containing protein</fullName>
    </submittedName>
</protein>
<name>A0A544SQP3_9BACI</name>
<keyword evidence="3" id="KW-1185">Reference proteome</keyword>
<evidence type="ECO:0000313" key="3">
    <source>
        <dbReference type="Proteomes" id="UP000317316"/>
    </source>
</evidence>
<dbReference type="OrthoDB" id="569879at2"/>
<dbReference type="Pfam" id="PF08378">
    <property type="entry name" value="NERD"/>
    <property type="match status" value="1"/>
</dbReference>
<proteinExistence type="predicted"/>
<sequence length="108" mass="12551">MLIKKRTMNYKYLGLQMLYERLPIDHAMKSIINSKLKAAEAGIIGEATVEDVFEKHDFPFNYNILHDVNLTSNGKFQIDTLFICQYFIVILECKNIVGKLYFENNPPC</sequence>
<dbReference type="Proteomes" id="UP000317316">
    <property type="component" value="Unassembled WGS sequence"/>
</dbReference>
<dbReference type="EMBL" id="VDGH01000023">
    <property type="protein sequence ID" value="TQR07513.1"/>
    <property type="molecule type" value="Genomic_DNA"/>
</dbReference>
<evidence type="ECO:0000259" key="1">
    <source>
        <dbReference type="PROSITE" id="PS50965"/>
    </source>
</evidence>
<dbReference type="PROSITE" id="PS50965">
    <property type="entry name" value="NERD"/>
    <property type="match status" value="1"/>
</dbReference>
<dbReference type="RefSeq" id="WP_142541068.1">
    <property type="nucleotide sequence ID" value="NZ_BMIE01000010.1"/>
</dbReference>
<gene>
    <name evidence="2" type="ORF">FG382_22435</name>
</gene>
<dbReference type="AlphaFoldDB" id="A0A544SQP3"/>